<feature type="transmembrane region" description="Helical" evidence="1">
    <location>
        <begin position="244"/>
        <end position="265"/>
    </location>
</feature>
<dbReference type="Proteomes" id="UP000594459">
    <property type="component" value="Chromosome"/>
</dbReference>
<dbReference type="RefSeq" id="WP_200983880.1">
    <property type="nucleotide sequence ID" value="NZ_CP064654.1"/>
</dbReference>
<keyword evidence="1" id="KW-0472">Membrane</keyword>
<dbReference type="EMBL" id="CP064654">
    <property type="protein sequence ID" value="QPD00086.1"/>
    <property type="molecule type" value="Genomic_DNA"/>
</dbReference>
<reference evidence="2 3" key="1">
    <citation type="submission" date="2020-11" db="EMBL/GenBank/DDBJ databases">
        <title>The genome sequence of Erythrobacter sp. 6D36.</title>
        <authorList>
            <person name="Liu Y."/>
        </authorList>
    </citation>
    <scope>NUCLEOTIDE SEQUENCE [LARGE SCALE GENOMIC DNA]</scope>
    <source>
        <strain evidence="2 3">6D36</strain>
    </source>
</reference>
<keyword evidence="3" id="KW-1185">Reference proteome</keyword>
<dbReference type="InterPro" id="IPR029044">
    <property type="entry name" value="Nucleotide-diphossugar_trans"/>
</dbReference>
<gene>
    <name evidence="2" type="ORF">IRL76_06020</name>
</gene>
<feature type="transmembrane region" description="Helical" evidence="1">
    <location>
        <begin position="362"/>
        <end position="395"/>
    </location>
</feature>
<sequence length="400" mass="43057">MKKLPEHDLRVALLSTLDHSPALGRIRPAFRHFAGSRIIERQVDLALAADCGTIACLVDGIGREVIEAQKRAEAAGVRFVAMQETRPLSGLVSAADEIFVVGAGLLPADEVVLKYSVRPSVLVFPAEDAVPLGYERIDAEFAWAGVFLAHGSTVERLAELPPDADVISALLRIALQSGVRIQPIEKRLIDVGRWHLDPTVEQLDEREQQWIRDHAAAASFAAPGLAVSERIGARLAKDVLGGRWARLPAILAGLSGVIAMSLALLGWEITALGFGALMAMLGAAGETVERIALAGQAAARRSALARTIDWLTDPVLAILIALASPEDTEWLRLFVPVVLFGLLRLGHRMVGSRFRETYRDRVALSILLLPAAFLGIVQPVTAVLVLLVMLSLFFAPTSGE</sequence>
<evidence type="ECO:0000256" key="1">
    <source>
        <dbReference type="SAM" id="Phobius"/>
    </source>
</evidence>
<dbReference type="KEGG" id="qso:IRL76_06020"/>
<dbReference type="SUPFAM" id="SSF53448">
    <property type="entry name" value="Nucleotide-diphospho-sugar transferases"/>
    <property type="match status" value="1"/>
</dbReference>
<protein>
    <submittedName>
        <fullName evidence="2">Uncharacterized protein</fullName>
    </submittedName>
</protein>
<evidence type="ECO:0000313" key="3">
    <source>
        <dbReference type="Proteomes" id="UP000594459"/>
    </source>
</evidence>
<feature type="transmembrane region" description="Helical" evidence="1">
    <location>
        <begin position="330"/>
        <end position="350"/>
    </location>
</feature>
<accession>A0A7S8F433</accession>
<proteinExistence type="predicted"/>
<name>A0A7S8F433_9SPHN</name>
<organism evidence="2 3">
    <name type="scientific">Qipengyuania soli</name>
    <dbReference type="NCBI Taxonomy" id="2782568"/>
    <lineage>
        <taxon>Bacteria</taxon>
        <taxon>Pseudomonadati</taxon>
        <taxon>Pseudomonadota</taxon>
        <taxon>Alphaproteobacteria</taxon>
        <taxon>Sphingomonadales</taxon>
        <taxon>Erythrobacteraceae</taxon>
        <taxon>Qipengyuania</taxon>
    </lineage>
</organism>
<keyword evidence="1" id="KW-1133">Transmembrane helix</keyword>
<dbReference type="AlphaFoldDB" id="A0A7S8F433"/>
<evidence type="ECO:0000313" key="2">
    <source>
        <dbReference type="EMBL" id="QPD00086.1"/>
    </source>
</evidence>
<keyword evidence="1" id="KW-0812">Transmembrane</keyword>